<evidence type="ECO:0000256" key="1">
    <source>
        <dbReference type="SAM" id="MobiDB-lite"/>
    </source>
</evidence>
<feature type="region of interest" description="Disordered" evidence="1">
    <location>
        <begin position="30"/>
        <end position="51"/>
    </location>
</feature>
<dbReference type="RefSeq" id="WP_167506373.1">
    <property type="nucleotide sequence ID" value="NZ_BARK01000078.1"/>
</dbReference>
<dbReference type="AlphaFoldDB" id="A0A511B9S9"/>
<proteinExistence type="predicted"/>
<evidence type="ECO:0008006" key="4">
    <source>
        <dbReference type="Google" id="ProtNLM"/>
    </source>
</evidence>
<sequence>MIRILLLGACLTVAGCTHTVTHQGLSEDGYGFTQDSQHLPPPADLMTPVSH</sequence>
<name>A0A511B9S9_9PROT</name>
<dbReference type="EMBL" id="BJVA01000018">
    <property type="protein sequence ID" value="GEK97188.1"/>
    <property type="molecule type" value="Genomic_DNA"/>
</dbReference>
<dbReference type="Proteomes" id="UP000321079">
    <property type="component" value="Unassembled WGS sequence"/>
</dbReference>
<organism evidence="2 3">
    <name type="scientific">Gluconobacter kanchanaburiensis NBRC 103587</name>
    <dbReference type="NCBI Taxonomy" id="1307948"/>
    <lineage>
        <taxon>Bacteria</taxon>
        <taxon>Pseudomonadati</taxon>
        <taxon>Pseudomonadota</taxon>
        <taxon>Alphaproteobacteria</taxon>
        <taxon>Acetobacterales</taxon>
        <taxon>Acetobacteraceae</taxon>
        <taxon>Gluconobacter</taxon>
    </lineage>
</organism>
<protein>
    <recommendedName>
        <fullName evidence="4">Lipoprotein</fullName>
    </recommendedName>
</protein>
<dbReference type="PROSITE" id="PS51257">
    <property type="entry name" value="PROKAR_LIPOPROTEIN"/>
    <property type="match status" value="1"/>
</dbReference>
<evidence type="ECO:0000313" key="2">
    <source>
        <dbReference type="EMBL" id="GEK97188.1"/>
    </source>
</evidence>
<reference evidence="2 3" key="1">
    <citation type="submission" date="2019-07" db="EMBL/GenBank/DDBJ databases">
        <title>Whole genome shotgun sequence of Gluconobacter kanchanaburiensis NBRC 103587.</title>
        <authorList>
            <person name="Hosoyama A."/>
            <person name="Uohara A."/>
            <person name="Ohji S."/>
            <person name="Ichikawa N."/>
        </authorList>
    </citation>
    <scope>NUCLEOTIDE SEQUENCE [LARGE SCALE GENOMIC DNA]</scope>
    <source>
        <strain evidence="2 3">NBRC 103587</strain>
    </source>
</reference>
<keyword evidence="3" id="KW-1185">Reference proteome</keyword>
<comment type="caution">
    <text evidence="2">The sequence shown here is derived from an EMBL/GenBank/DDBJ whole genome shotgun (WGS) entry which is preliminary data.</text>
</comment>
<accession>A0A511B9S9</accession>
<evidence type="ECO:0000313" key="3">
    <source>
        <dbReference type="Proteomes" id="UP000321079"/>
    </source>
</evidence>
<gene>
    <name evidence="2" type="ORF">GKA01_23850</name>
</gene>